<dbReference type="Proteomes" id="UP000191342">
    <property type="component" value="Unassembled WGS sequence"/>
</dbReference>
<accession>A0A1V6SJ20</accession>
<dbReference type="OrthoDB" id="4322193at2759"/>
<feature type="signal peptide" evidence="1">
    <location>
        <begin position="1"/>
        <end position="17"/>
    </location>
</feature>
<proteinExistence type="predicted"/>
<dbReference type="EMBL" id="MLQL01000041">
    <property type="protein sequence ID" value="OQE14025.1"/>
    <property type="molecule type" value="Genomic_DNA"/>
</dbReference>
<name>A0A1V6SJ20_9EURO</name>
<evidence type="ECO:0000256" key="1">
    <source>
        <dbReference type="SAM" id="SignalP"/>
    </source>
</evidence>
<evidence type="ECO:0000313" key="3">
    <source>
        <dbReference type="Proteomes" id="UP000191342"/>
    </source>
</evidence>
<keyword evidence="3" id="KW-1185">Reference proteome</keyword>
<keyword evidence="1" id="KW-0732">Signal</keyword>
<protein>
    <submittedName>
        <fullName evidence="2">Uncharacterized protein</fullName>
    </submittedName>
</protein>
<gene>
    <name evidence="2" type="ORF">PENFLA_c041G03903</name>
</gene>
<evidence type="ECO:0000313" key="2">
    <source>
        <dbReference type="EMBL" id="OQE14025.1"/>
    </source>
</evidence>
<feature type="chain" id="PRO_5012506214" evidence="1">
    <location>
        <begin position="18"/>
        <end position="99"/>
    </location>
</feature>
<organism evidence="2 3">
    <name type="scientific">Penicillium flavigenum</name>
    <dbReference type="NCBI Taxonomy" id="254877"/>
    <lineage>
        <taxon>Eukaryota</taxon>
        <taxon>Fungi</taxon>
        <taxon>Dikarya</taxon>
        <taxon>Ascomycota</taxon>
        <taxon>Pezizomycotina</taxon>
        <taxon>Eurotiomycetes</taxon>
        <taxon>Eurotiomycetidae</taxon>
        <taxon>Eurotiales</taxon>
        <taxon>Aspergillaceae</taxon>
        <taxon>Penicillium</taxon>
    </lineage>
</organism>
<dbReference type="AlphaFoldDB" id="A0A1V6SJ20"/>
<comment type="caution">
    <text evidence="2">The sequence shown here is derived from an EMBL/GenBank/DDBJ whole genome shotgun (WGS) entry which is preliminary data.</text>
</comment>
<reference evidence="3" key="1">
    <citation type="journal article" date="2017" name="Nat. Microbiol.">
        <title>Global analysis of biosynthetic gene clusters reveals vast potential of secondary metabolite production in Penicillium species.</title>
        <authorList>
            <person name="Nielsen J.C."/>
            <person name="Grijseels S."/>
            <person name="Prigent S."/>
            <person name="Ji B."/>
            <person name="Dainat J."/>
            <person name="Nielsen K.F."/>
            <person name="Frisvad J.C."/>
            <person name="Workman M."/>
            <person name="Nielsen J."/>
        </authorList>
    </citation>
    <scope>NUCLEOTIDE SEQUENCE [LARGE SCALE GENOMIC DNA]</scope>
    <source>
        <strain evidence="3">IBT 14082</strain>
    </source>
</reference>
<sequence>MPEAAMMLHGLVHLVTAWRWDKNGRSDMVVDVTHALNEVLWLTAGDCRLKDGSSVDSYMATMNAQTYFAVSYWYFLQAWGDVKRVSFFLGRPEFAHWLG</sequence>